<reference evidence="2" key="1">
    <citation type="submission" date="2022-11" db="UniProtKB">
        <authorList>
            <consortium name="WormBaseParasite"/>
        </authorList>
    </citation>
    <scope>IDENTIFICATION</scope>
</reference>
<protein>
    <submittedName>
        <fullName evidence="2">Uncharacterized protein</fullName>
    </submittedName>
</protein>
<proteinExistence type="predicted"/>
<dbReference type="WBParaSite" id="nRc.2.0.1.t23791-RA">
    <property type="protein sequence ID" value="nRc.2.0.1.t23791-RA"/>
    <property type="gene ID" value="nRc.2.0.1.g23791"/>
</dbReference>
<dbReference type="Proteomes" id="UP000887565">
    <property type="component" value="Unplaced"/>
</dbReference>
<keyword evidence="1" id="KW-1185">Reference proteome</keyword>
<sequence length="59" mass="6871">MITVQFSFDTTFVDDSGQNRWLARRVANAVANFFAIFHHFTTMKVGDFVGRHCVQKKYL</sequence>
<accession>A0A915JDW4</accession>
<evidence type="ECO:0000313" key="1">
    <source>
        <dbReference type="Proteomes" id="UP000887565"/>
    </source>
</evidence>
<name>A0A915JDW4_ROMCU</name>
<evidence type="ECO:0000313" key="2">
    <source>
        <dbReference type="WBParaSite" id="nRc.2.0.1.t23791-RA"/>
    </source>
</evidence>
<organism evidence="1 2">
    <name type="scientific">Romanomermis culicivorax</name>
    <name type="common">Nematode worm</name>
    <dbReference type="NCBI Taxonomy" id="13658"/>
    <lineage>
        <taxon>Eukaryota</taxon>
        <taxon>Metazoa</taxon>
        <taxon>Ecdysozoa</taxon>
        <taxon>Nematoda</taxon>
        <taxon>Enoplea</taxon>
        <taxon>Dorylaimia</taxon>
        <taxon>Mermithida</taxon>
        <taxon>Mermithoidea</taxon>
        <taxon>Mermithidae</taxon>
        <taxon>Romanomermis</taxon>
    </lineage>
</organism>
<dbReference type="AlphaFoldDB" id="A0A915JDW4"/>